<dbReference type="InterPro" id="IPR007267">
    <property type="entry name" value="GtrA_DPMS_TM"/>
</dbReference>
<evidence type="ECO:0000256" key="1">
    <source>
        <dbReference type="ARBA" id="ARBA00004141"/>
    </source>
</evidence>
<proteinExistence type="predicted"/>
<accession>A0A1F4SP06</accession>
<dbReference type="Pfam" id="PF04138">
    <property type="entry name" value="GtrA_DPMS_TM"/>
    <property type="match status" value="1"/>
</dbReference>
<keyword evidence="3 5" id="KW-1133">Transmembrane helix</keyword>
<keyword evidence="4 5" id="KW-0472">Membrane</keyword>
<sequence length="92" mass="10711">MILFFISNIIGITNAYISYKFFVFRTRGNYLKEYLRFYIVYGFSMLFGFFLLPFSVEVLRVSPLIAQGIIIIITILISYIGHKNFSFGVKNA</sequence>
<organism evidence="7 8">
    <name type="scientific">candidate division WOR-1 bacterium RIFOXYB2_FULL_37_13</name>
    <dbReference type="NCBI Taxonomy" id="1802579"/>
    <lineage>
        <taxon>Bacteria</taxon>
        <taxon>Bacillati</taxon>
        <taxon>Saganbacteria</taxon>
    </lineage>
</organism>
<protein>
    <recommendedName>
        <fullName evidence="6">GtrA/DPMS transmembrane domain-containing protein</fullName>
    </recommendedName>
</protein>
<dbReference type="GO" id="GO:0000271">
    <property type="term" value="P:polysaccharide biosynthetic process"/>
    <property type="evidence" value="ECO:0007669"/>
    <property type="project" value="InterPro"/>
</dbReference>
<feature type="transmembrane region" description="Helical" evidence="5">
    <location>
        <begin position="35"/>
        <end position="55"/>
    </location>
</feature>
<evidence type="ECO:0000256" key="3">
    <source>
        <dbReference type="ARBA" id="ARBA00022989"/>
    </source>
</evidence>
<dbReference type="AlphaFoldDB" id="A0A1F4SP06"/>
<evidence type="ECO:0000259" key="6">
    <source>
        <dbReference type="Pfam" id="PF04138"/>
    </source>
</evidence>
<evidence type="ECO:0000256" key="4">
    <source>
        <dbReference type="ARBA" id="ARBA00023136"/>
    </source>
</evidence>
<comment type="caution">
    <text evidence="7">The sequence shown here is derived from an EMBL/GenBank/DDBJ whole genome shotgun (WGS) entry which is preliminary data.</text>
</comment>
<feature type="transmembrane region" description="Helical" evidence="5">
    <location>
        <begin position="61"/>
        <end position="80"/>
    </location>
</feature>
<dbReference type="GO" id="GO:0016020">
    <property type="term" value="C:membrane"/>
    <property type="evidence" value="ECO:0007669"/>
    <property type="project" value="UniProtKB-SubCell"/>
</dbReference>
<keyword evidence="2 5" id="KW-0812">Transmembrane</keyword>
<comment type="subcellular location">
    <subcellularLocation>
        <location evidence="1">Membrane</location>
        <topology evidence="1">Multi-pass membrane protein</topology>
    </subcellularLocation>
</comment>
<dbReference type="STRING" id="1802579.A2310_04895"/>
<dbReference type="Proteomes" id="UP000178417">
    <property type="component" value="Unassembled WGS sequence"/>
</dbReference>
<feature type="domain" description="GtrA/DPMS transmembrane" evidence="6">
    <location>
        <begin position="5"/>
        <end position="87"/>
    </location>
</feature>
<evidence type="ECO:0000313" key="8">
    <source>
        <dbReference type="Proteomes" id="UP000178417"/>
    </source>
</evidence>
<reference evidence="7 8" key="1">
    <citation type="journal article" date="2016" name="Nat. Commun.">
        <title>Thousands of microbial genomes shed light on interconnected biogeochemical processes in an aquifer system.</title>
        <authorList>
            <person name="Anantharaman K."/>
            <person name="Brown C.T."/>
            <person name="Hug L.A."/>
            <person name="Sharon I."/>
            <person name="Castelle C.J."/>
            <person name="Probst A.J."/>
            <person name="Thomas B.C."/>
            <person name="Singh A."/>
            <person name="Wilkins M.J."/>
            <person name="Karaoz U."/>
            <person name="Brodie E.L."/>
            <person name="Williams K.H."/>
            <person name="Hubbard S.S."/>
            <person name="Banfield J.F."/>
        </authorList>
    </citation>
    <scope>NUCLEOTIDE SEQUENCE [LARGE SCALE GENOMIC DNA]</scope>
</reference>
<feature type="transmembrane region" description="Helical" evidence="5">
    <location>
        <begin position="6"/>
        <end position="23"/>
    </location>
</feature>
<evidence type="ECO:0000313" key="7">
    <source>
        <dbReference type="EMBL" id="OGC22182.1"/>
    </source>
</evidence>
<evidence type="ECO:0000256" key="2">
    <source>
        <dbReference type="ARBA" id="ARBA00022692"/>
    </source>
</evidence>
<gene>
    <name evidence="7" type="ORF">A2310_04895</name>
</gene>
<name>A0A1F4SP06_UNCSA</name>
<evidence type="ECO:0000256" key="5">
    <source>
        <dbReference type="SAM" id="Phobius"/>
    </source>
</evidence>
<dbReference type="EMBL" id="MEUB01000031">
    <property type="protein sequence ID" value="OGC22182.1"/>
    <property type="molecule type" value="Genomic_DNA"/>
</dbReference>